<feature type="compositionally biased region" description="Basic residues" evidence="1">
    <location>
        <begin position="71"/>
        <end position="88"/>
    </location>
</feature>
<organism evidence="3">
    <name type="scientific">Harpegnathos saltator</name>
    <name type="common">Jerdon's jumping ant</name>
    <dbReference type="NCBI Taxonomy" id="610380"/>
    <lineage>
        <taxon>Eukaryota</taxon>
        <taxon>Metazoa</taxon>
        <taxon>Ecdysozoa</taxon>
        <taxon>Arthropoda</taxon>
        <taxon>Hexapoda</taxon>
        <taxon>Insecta</taxon>
        <taxon>Pterygota</taxon>
        <taxon>Neoptera</taxon>
        <taxon>Endopterygota</taxon>
        <taxon>Hymenoptera</taxon>
        <taxon>Apocrita</taxon>
        <taxon>Aculeata</taxon>
        <taxon>Formicoidea</taxon>
        <taxon>Formicidae</taxon>
        <taxon>Ponerinae</taxon>
        <taxon>Ponerini</taxon>
        <taxon>Harpegnathos</taxon>
    </lineage>
</organism>
<dbReference type="InParanoid" id="E2C7V8"/>
<reference evidence="2 3" key="1">
    <citation type="journal article" date="2010" name="Science">
        <title>Genomic comparison of the ants Camponotus floridanus and Harpegnathos saltator.</title>
        <authorList>
            <person name="Bonasio R."/>
            <person name="Zhang G."/>
            <person name="Ye C."/>
            <person name="Mutti N.S."/>
            <person name="Fang X."/>
            <person name="Qin N."/>
            <person name="Donahue G."/>
            <person name="Yang P."/>
            <person name="Li Q."/>
            <person name="Li C."/>
            <person name="Zhang P."/>
            <person name="Huang Z."/>
            <person name="Berger S.L."/>
            <person name="Reinberg D."/>
            <person name="Wang J."/>
            <person name="Liebig J."/>
        </authorList>
    </citation>
    <scope>NUCLEOTIDE SEQUENCE [LARGE SCALE GENOMIC DNA]</scope>
    <source>
        <strain evidence="2 3">R22 G/1</strain>
    </source>
</reference>
<feature type="region of interest" description="Disordered" evidence="1">
    <location>
        <begin position="197"/>
        <end position="236"/>
    </location>
</feature>
<accession>E2C7V8</accession>
<name>E2C7V8_HARSA</name>
<evidence type="ECO:0000313" key="2">
    <source>
        <dbReference type="EMBL" id="EFN75970.1"/>
    </source>
</evidence>
<keyword evidence="3" id="KW-1185">Reference proteome</keyword>
<dbReference type="AlphaFoldDB" id="E2C7V8"/>
<dbReference type="EMBL" id="GL453473">
    <property type="protein sequence ID" value="EFN75970.1"/>
    <property type="molecule type" value="Genomic_DNA"/>
</dbReference>
<sequence>MWNHGRYLLNSDVLAYEHNNLLLELIATNEHARYVQGEYQYLSARLTEELSSANARVSGQNISTLSEQRWSRRMSRAKRSRKARRKWFVKNATSSPSQSEIFDLPSPAPRTPSPHESQDTEQQSPSRFEPLQRSETPSHERAHSPLPERLRTSSMFARCCSPMPDRATTHDRLSPIELSYPPLLDCVTTNDRLSQIQPKDNRQQAQMSPSVPNEQHLSQSERSSPTPLSRESEQSLISSKCPVVDDEWSPVSEQTSLFCSTNYNFLTEVPTSVCDVAEPEAENWHEFVQFELQKHSLLSSQTNEIKSKMEEISNYSYDTTIYNEMIDDLAQLVNFPEFSSESTNHFAQSSTTTWCRVLNNGAVDSINSTSSRVLTRAVFQNFLTDNNHCDVATTVSASTKLPAGITKCWYELGVLYFVHGARKIKAPLPIRWAMYAEFGSLHDIFEWTVIFGDANDVALLEYDSCFCTQSIANKITSAFATVYTMRTWMPLSRVDHHANDCILMLCKNCLYIAPSVFQNVKMGIANLQRLDEHHVMIGLVAKRGRRWINCDNTVVIDNAILLNSNLIDLIERVSETTEKITVLQQNNVPIYCAVVHFTDVSYNETSRSVSMCDLSAMNIVQKTRCFNFENIVR</sequence>
<evidence type="ECO:0000313" key="3">
    <source>
        <dbReference type="Proteomes" id="UP000008237"/>
    </source>
</evidence>
<evidence type="ECO:0000256" key="1">
    <source>
        <dbReference type="SAM" id="MobiDB-lite"/>
    </source>
</evidence>
<gene>
    <name evidence="2" type="ORF">EAI_02619</name>
</gene>
<protein>
    <submittedName>
        <fullName evidence="2">Uncharacterized protein</fullName>
    </submittedName>
</protein>
<feature type="compositionally biased region" description="Basic and acidic residues" evidence="1">
    <location>
        <begin position="130"/>
        <end position="151"/>
    </location>
</feature>
<feature type="compositionally biased region" description="Polar residues" evidence="1">
    <location>
        <begin position="53"/>
        <end position="68"/>
    </location>
</feature>
<proteinExistence type="predicted"/>
<dbReference type="Proteomes" id="UP000008237">
    <property type="component" value="Unassembled WGS sequence"/>
</dbReference>
<feature type="compositionally biased region" description="Polar residues" evidence="1">
    <location>
        <begin position="91"/>
        <end position="100"/>
    </location>
</feature>
<feature type="region of interest" description="Disordered" evidence="1">
    <location>
        <begin position="53"/>
        <end position="154"/>
    </location>
</feature>